<feature type="domain" description="Phosphotransferase system enzyme I N-terminal" evidence="23">
    <location>
        <begin position="9"/>
        <end position="121"/>
    </location>
</feature>
<feature type="binding site" evidence="19">
    <location>
        <position position="291"/>
    </location>
    <ligand>
        <name>phosphoenolpyruvate</name>
        <dbReference type="ChEBI" id="CHEBI:58702"/>
    </ligand>
</feature>
<sequence>MMKTYTVAKAASKGIVMGKAFVAVQEDLTADSRSIKDSEREMEWLKFQKAVKDAVEDLRVLAKDSDIFAAHLDVAEDTVLHDSVELKINSENKNAQLALEETVAEIVTMFESLDDEYLRERAADIKDVGKRIMCGLKGIKSNPFEGINEDVIVVAEDLAPSDTANMDFRYIKGFITEAGGVTSHVSIMARSMEIPAFVGVADFRKNVTNEDYIILDAVGKEIIVNPDEETKEVYRKKAAEYKAMKAEFESMNNLPATTTDGRTVELFANVGSIVDVENAVTRGAEGIGLFRSEFLYMENTKFPTEQEQYDAYKKAIETMKHPVIIRTLDIGGDKELSYYKFDEEENPFLGWRAIRISLDLKDVFKTQLRAILRASAYGDIRIMYPMIISVDEFMAANAILQECKEELRRDNIPFNDSIQTGVMIETPAAVLCAEDLAKVVDFFSIGTNDLTQYLLAVDRGNQKIARLYNSFHPAVLRAIRTVIQAGHKYDKLVGMCGEFASDEKAVPILLGMGLNEFSMAASEIASTRYQIRHLNYEHCQALADEICKKSTIAEVREMLEK</sequence>
<evidence type="ECO:0000256" key="16">
    <source>
        <dbReference type="ARBA" id="ARBA00033235"/>
    </source>
</evidence>
<keyword evidence="15 17" id="KW-0460">Magnesium</keyword>
<feature type="active site" description="Proton donor" evidence="18">
    <location>
        <position position="496"/>
    </location>
</feature>
<dbReference type="InterPro" id="IPR008731">
    <property type="entry name" value="PTS_EIN"/>
</dbReference>
<dbReference type="PANTHER" id="PTHR46244:SF3">
    <property type="entry name" value="PHOSPHOENOLPYRUVATE-PROTEIN PHOSPHOTRANSFERASE"/>
    <property type="match status" value="1"/>
</dbReference>
<evidence type="ECO:0000256" key="10">
    <source>
        <dbReference type="ARBA" id="ARBA00022597"/>
    </source>
</evidence>
<feature type="binding site" evidence="19">
    <location>
        <position position="459"/>
    </location>
    <ligand>
        <name>phosphoenolpyruvate</name>
        <dbReference type="ChEBI" id="CHEBI:58702"/>
    </ligand>
</feature>
<dbReference type="InterPro" id="IPR015813">
    <property type="entry name" value="Pyrv/PenolPyrv_kinase-like_dom"/>
</dbReference>
<dbReference type="SUPFAM" id="SSF47831">
    <property type="entry name" value="Enzyme I of the PEP:sugar phosphotransferase system HPr-binding (sub)domain"/>
    <property type="match status" value="1"/>
</dbReference>
<protein>
    <recommendedName>
        <fullName evidence="7 17">Phosphoenolpyruvate-protein phosphotransferase</fullName>
        <ecNumber evidence="6 17">2.7.3.9</ecNumber>
    </recommendedName>
    <alternativeName>
        <fullName evidence="16 17">Phosphotransferase system, enzyme I</fullName>
    </alternativeName>
</protein>
<dbReference type="Gene3D" id="3.50.30.10">
    <property type="entry name" value="Phosphohistidine domain"/>
    <property type="match status" value="1"/>
</dbReference>
<evidence type="ECO:0000256" key="12">
    <source>
        <dbReference type="ARBA" id="ARBA00022683"/>
    </source>
</evidence>
<name>A0A1M6VIQ1_9FIRM</name>
<evidence type="ECO:0000256" key="3">
    <source>
        <dbReference type="ARBA" id="ARBA00002728"/>
    </source>
</evidence>
<comment type="catalytic activity">
    <reaction evidence="1 17">
        <text>L-histidyl-[protein] + phosphoenolpyruvate = N(pros)-phospho-L-histidyl-[protein] + pyruvate</text>
        <dbReference type="Rhea" id="RHEA:23880"/>
        <dbReference type="Rhea" id="RHEA-COMP:9745"/>
        <dbReference type="Rhea" id="RHEA-COMP:9746"/>
        <dbReference type="ChEBI" id="CHEBI:15361"/>
        <dbReference type="ChEBI" id="CHEBI:29979"/>
        <dbReference type="ChEBI" id="CHEBI:58702"/>
        <dbReference type="ChEBI" id="CHEBI:64837"/>
        <dbReference type="EC" id="2.7.3.9"/>
    </reaction>
</comment>
<accession>A0A1M6VIQ1</accession>
<dbReference type="GO" id="GO:0008965">
    <property type="term" value="F:phosphoenolpyruvate-protein phosphotransferase activity"/>
    <property type="evidence" value="ECO:0007669"/>
    <property type="project" value="UniProtKB-EC"/>
</dbReference>
<dbReference type="PRINTS" id="PR01736">
    <property type="entry name" value="PHPHTRNFRASE"/>
</dbReference>
<evidence type="ECO:0000256" key="13">
    <source>
        <dbReference type="ARBA" id="ARBA00022723"/>
    </source>
</evidence>
<evidence type="ECO:0000256" key="17">
    <source>
        <dbReference type="PIRNR" id="PIRNR000732"/>
    </source>
</evidence>
<dbReference type="InterPro" id="IPR006318">
    <property type="entry name" value="PTS_EI-like"/>
</dbReference>
<evidence type="ECO:0000256" key="11">
    <source>
        <dbReference type="ARBA" id="ARBA00022679"/>
    </source>
</evidence>
<feature type="binding site" evidence="20">
    <location>
        <position position="449"/>
    </location>
    <ligand>
        <name>Mg(2+)</name>
        <dbReference type="ChEBI" id="CHEBI:18420"/>
    </ligand>
</feature>
<dbReference type="PANTHER" id="PTHR46244">
    <property type="entry name" value="PHOSPHOENOLPYRUVATE-PROTEIN PHOSPHOTRANSFERASE"/>
    <property type="match status" value="1"/>
</dbReference>
<evidence type="ECO:0000256" key="18">
    <source>
        <dbReference type="PIRSR" id="PIRSR000732-1"/>
    </source>
</evidence>
<comment type="subcellular location">
    <subcellularLocation>
        <location evidence="4 17">Cytoplasm</location>
    </subcellularLocation>
</comment>
<dbReference type="Pfam" id="PF05524">
    <property type="entry name" value="PEP-utilisers_N"/>
    <property type="match status" value="1"/>
</dbReference>
<evidence type="ECO:0000256" key="6">
    <source>
        <dbReference type="ARBA" id="ARBA00012232"/>
    </source>
</evidence>
<dbReference type="GO" id="GO:0046872">
    <property type="term" value="F:metal ion binding"/>
    <property type="evidence" value="ECO:0007669"/>
    <property type="project" value="UniProtKB-KW"/>
</dbReference>
<comment type="similarity">
    <text evidence="5 17">Belongs to the PEP-utilizing enzyme family.</text>
</comment>
<evidence type="ECO:0000256" key="19">
    <source>
        <dbReference type="PIRSR" id="PIRSR000732-2"/>
    </source>
</evidence>
<dbReference type="Proteomes" id="UP000183975">
    <property type="component" value="Unassembled WGS sequence"/>
</dbReference>
<gene>
    <name evidence="24" type="ORF">SAMN02745138_02385</name>
</gene>
<dbReference type="SUPFAM" id="SSF51621">
    <property type="entry name" value="Phosphoenolpyruvate/pyruvate domain"/>
    <property type="match status" value="1"/>
</dbReference>
<evidence type="ECO:0000256" key="14">
    <source>
        <dbReference type="ARBA" id="ARBA00022777"/>
    </source>
</evidence>
<dbReference type="GO" id="GO:0016301">
    <property type="term" value="F:kinase activity"/>
    <property type="evidence" value="ECO:0007669"/>
    <property type="project" value="UniProtKB-KW"/>
</dbReference>
<keyword evidence="8 17" id="KW-0813">Transport</keyword>
<feature type="active site" description="Tele-phosphohistidine intermediate" evidence="18">
    <location>
        <position position="184"/>
    </location>
</feature>
<dbReference type="InterPro" id="IPR000121">
    <property type="entry name" value="PEP_util_C"/>
</dbReference>
<comment type="cofactor">
    <cofactor evidence="2 17 20">
        <name>Mg(2+)</name>
        <dbReference type="ChEBI" id="CHEBI:18420"/>
    </cofactor>
</comment>
<evidence type="ECO:0000259" key="21">
    <source>
        <dbReference type="Pfam" id="PF00391"/>
    </source>
</evidence>
<dbReference type="InterPro" id="IPR023151">
    <property type="entry name" value="PEP_util_CS"/>
</dbReference>
<dbReference type="PIRSF" id="PIRSF000732">
    <property type="entry name" value="PTS_enzyme_I"/>
    <property type="match status" value="1"/>
</dbReference>
<evidence type="ECO:0000256" key="4">
    <source>
        <dbReference type="ARBA" id="ARBA00004496"/>
    </source>
</evidence>
<comment type="function">
    <text evidence="3 17">General (non sugar-specific) component of the phosphoenolpyruvate-dependent sugar phosphotransferase system (sugar PTS). This major carbohydrate active-transport system catalyzes the phosphorylation of incoming sugar substrates concomitantly with their translocation across the cell membrane. Enzyme I transfers the phosphoryl group from phosphoenolpyruvate (PEP) to the phosphoryl carrier protein (HPr).</text>
</comment>
<dbReference type="InterPro" id="IPR024692">
    <property type="entry name" value="PTS_EI"/>
</dbReference>
<keyword evidence="14 17" id="KW-0418">Kinase</keyword>
<evidence type="ECO:0000259" key="23">
    <source>
        <dbReference type="Pfam" id="PF05524"/>
    </source>
</evidence>
<dbReference type="AlphaFoldDB" id="A0A1M6VIQ1"/>
<evidence type="ECO:0000313" key="25">
    <source>
        <dbReference type="Proteomes" id="UP000183975"/>
    </source>
</evidence>
<evidence type="ECO:0000256" key="15">
    <source>
        <dbReference type="ARBA" id="ARBA00022842"/>
    </source>
</evidence>
<keyword evidence="9 17" id="KW-0963">Cytoplasm</keyword>
<feature type="domain" description="PEP-utilising enzyme mobile" evidence="21">
    <location>
        <begin position="148"/>
        <end position="217"/>
    </location>
</feature>
<evidence type="ECO:0000256" key="2">
    <source>
        <dbReference type="ARBA" id="ARBA00001946"/>
    </source>
</evidence>
<dbReference type="InterPro" id="IPR040442">
    <property type="entry name" value="Pyrv_kinase-like_dom_sf"/>
</dbReference>
<evidence type="ECO:0000256" key="9">
    <source>
        <dbReference type="ARBA" id="ARBA00022490"/>
    </source>
</evidence>
<keyword evidence="12 17" id="KW-0598">Phosphotransferase system</keyword>
<dbReference type="InterPro" id="IPR036618">
    <property type="entry name" value="PtsI_HPr-bd_sf"/>
</dbReference>
<evidence type="ECO:0000256" key="8">
    <source>
        <dbReference type="ARBA" id="ARBA00022448"/>
    </source>
</evidence>
<dbReference type="InterPro" id="IPR050499">
    <property type="entry name" value="PEP-utilizing_PTS_enzyme"/>
</dbReference>
<dbReference type="InterPro" id="IPR036637">
    <property type="entry name" value="Phosphohistidine_dom_sf"/>
</dbReference>
<dbReference type="EMBL" id="FRAH01000047">
    <property type="protein sequence ID" value="SHK81437.1"/>
    <property type="molecule type" value="Genomic_DNA"/>
</dbReference>
<dbReference type="GeneID" id="78176119"/>
<evidence type="ECO:0000313" key="24">
    <source>
        <dbReference type="EMBL" id="SHK81437.1"/>
    </source>
</evidence>
<keyword evidence="25" id="KW-1185">Reference proteome</keyword>
<evidence type="ECO:0000256" key="1">
    <source>
        <dbReference type="ARBA" id="ARBA00000683"/>
    </source>
</evidence>
<feature type="binding site" evidence="19">
    <location>
        <begin position="448"/>
        <end position="449"/>
    </location>
    <ligand>
        <name>phosphoenolpyruvate</name>
        <dbReference type="ChEBI" id="CHEBI:58702"/>
    </ligand>
</feature>
<dbReference type="Gene3D" id="1.10.274.10">
    <property type="entry name" value="PtsI, HPr-binding domain"/>
    <property type="match status" value="1"/>
</dbReference>
<dbReference type="NCBIfam" id="TIGR01417">
    <property type="entry name" value="PTS_I_fam"/>
    <property type="match status" value="1"/>
</dbReference>
<keyword evidence="11 17" id="KW-0808">Transferase</keyword>
<keyword evidence="10 17" id="KW-0762">Sugar transport</keyword>
<dbReference type="PROSITE" id="PS00742">
    <property type="entry name" value="PEP_ENZYMES_2"/>
    <property type="match status" value="1"/>
</dbReference>
<proteinExistence type="inferred from homology"/>
<evidence type="ECO:0000256" key="5">
    <source>
        <dbReference type="ARBA" id="ARBA00007837"/>
    </source>
</evidence>
<evidence type="ECO:0000256" key="20">
    <source>
        <dbReference type="PIRSR" id="PIRSR000732-3"/>
    </source>
</evidence>
<dbReference type="RefSeq" id="WP_242949248.1">
    <property type="nucleotide sequence ID" value="NZ_FRAH01000047.1"/>
</dbReference>
<evidence type="ECO:0000256" key="7">
    <source>
        <dbReference type="ARBA" id="ARBA00016544"/>
    </source>
</evidence>
<evidence type="ECO:0000259" key="22">
    <source>
        <dbReference type="Pfam" id="PF02896"/>
    </source>
</evidence>
<dbReference type="InterPro" id="IPR008279">
    <property type="entry name" value="PEP-util_enz_mobile_dom"/>
</dbReference>
<organism evidence="24 25">
    <name type="scientific">Anaerotignum lactatifermentans DSM 14214</name>
    <dbReference type="NCBI Taxonomy" id="1121323"/>
    <lineage>
        <taxon>Bacteria</taxon>
        <taxon>Bacillati</taxon>
        <taxon>Bacillota</taxon>
        <taxon>Clostridia</taxon>
        <taxon>Lachnospirales</taxon>
        <taxon>Anaerotignaceae</taxon>
        <taxon>Anaerotignum</taxon>
    </lineage>
</organism>
<feature type="domain" description="PEP-utilising enzyme C-terminal" evidence="22">
    <location>
        <begin position="246"/>
        <end position="535"/>
    </location>
</feature>
<keyword evidence="13 17" id="KW-0479">Metal-binding</keyword>
<reference evidence="24 25" key="1">
    <citation type="submission" date="2016-11" db="EMBL/GenBank/DDBJ databases">
        <authorList>
            <person name="Jaros S."/>
            <person name="Januszkiewicz K."/>
            <person name="Wedrychowicz H."/>
        </authorList>
    </citation>
    <scope>NUCLEOTIDE SEQUENCE [LARGE SCALE GENOMIC DNA]</scope>
    <source>
        <strain evidence="24 25">DSM 14214</strain>
    </source>
</reference>
<dbReference type="Pfam" id="PF02896">
    <property type="entry name" value="PEP-utilizers_C"/>
    <property type="match status" value="1"/>
</dbReference>
<dbReference type="GO" id="GO:0009401">
    <property type="term" value="P:phosphoenolpyruvate-dependent sugar phosphotransferase system"/>
    <property type="evidence" value="ECO:0007669"/>
    <property type="project" value="UniProtKB-KW"/>
</dbReference>
<dbReference type="Pfam" id="PF00391">
    <property type="entry name" value="PEP-utilizers"/>
    <property type="match status" value="1"/>
</dbReference>
<feature type="binding site" evidence="19">
    <location>
        <position position="326"/>
    </location>
    <ligand>
        <name>phosphoenolpyruvate</name>
        <dbReference type="ChEBI" id="CHEBI:58702"/>
    </ligand>
</feature>
<dbReference type="SUPFAM" id="SSF52009">
    <property type="entry name" value="Phosphohistidine domain"/>
    <property type="match status" value="1"/>
</dbReference>
<dbReference type="Gene3D" id="3.20.20.60">
    <property type="entry name" value="Phosphoenolpyruvate-binding domains"/>
    <property type="match status" value="1"/>
</dbReference>
<feature type="binding site" evidence="20">
    <location>
        <position position="425"/>
    </location>
    <ligand>
        <name>Mg(2+)</name>
        <dbReference type="ChEBI" id="CHEBI:18420"/>
    </ligand>
</feature>
<dbReference type="EC" id="2.7.3.9" evidence="6 17"/>
<dbReference type="GO" id="GO:0005737">
    <property type="term" value="C:cytoplasm"/>
    <property type="evidence" value="ECO:0007669"/>
    <property type="project" value="UniProtKB-SubCell"/>
</dbReference>